<organism evidence="1 2">
    <name type="scientific">Pluteus cervinus</name>
    <dbReference type="NCBI Taxonomy" id="181527"/>
    <lineage>
        <taxon>Eukaryota</taxon>
        <taxon>Fungi</taxon>
        <taxon>Dikarya</taxon>
        <taxon>Basidiomycota</taxon>
        <taxon>Agaricomycotina</taxon>
        <taxon>Agaricomycetes</taxon>
        <taxon>Agaricomycetidae</taxon>
        <taxon>Agaricales</taxon>
        <taxon>Pluteineae</taxon>
        <taxon>Pluteaceae</taxon>
        <taxon>Pluteus</taxon>
    </lineage>
</organism>
<name>A0ACD3AT09_9AGAR</name>
<proteinExistence type="predicted"/>
<evidence type="ECO:0000313" key="2">
    <source>
        <dbReference type="Proteomes" id="UP000308600"/>
    </source>
</evidence>
<reference evidence="1 2" key="1">
    <citation type="journal article" date="2019" name="Nat. Ecol. Evol.">
        <title>Megaphylogeny resolves global patterns of mushroom evolution.</title>
        <authorList>
            <person name="Varga T."/>
            <person name="Krizsan K."/>
            <person name="Foldi C."/>
            <person name="Dima B."/>
            <person name="Sanchez-Garcia M."/>
            <person name="Sanchez-Ramirez S."/>
            <person name="Szollosi G.J."/>
            <person name="Szarkandi J.G."/>
            <person name="Papp V."/>
            <person name="Albert L."/>
            <person name="Andreopoulos W."/>
            <person name="Angelini C."/>
            <person name="Antonin V."/>
            <person name="Barry K.W."/>
            <person name="Bougher N.L."/>
            <person name="Buchanan P."/>
            <person name="Buyck B."/>
            <person name="Bense V."/>
            <person name="Catcheside P."/>
            <person name="Chovatia M."/>
            <person name="Cooper J."/>
            <person name="Damon W."/>
            <person name="Desjardin D."/>
            <person name="Finy P."/>
            <person name="Geml J."/>
            <person name="Haridas S."/>
            <person name="Hughes K."/>
            <person name="Justo A."/>
            <person name="Karasinski D."/>
            <person name="Kautmanova I."/>
            <person name="Kiss B."/>
            <person name="Kocsube S."/>
            <person name="Kotiranta H."/>
            <person name="LaButti K.M."/>
            <person name="Lechner B.E."/>
            <person name="Liimatainen K."/>
            <person name="Lipzen A."/>
            <person name="Lukacs Z."/>
            <person name="Mihaltcheva S."/>
            <person name="Morgado L.N."/>
            <person name="Niskanen T."/>
            <person name="Noordeloos M.E."/>
            <person name="Ohm R.A."/>
            <person name="Ortiz-Santana B."/>
            <person name="Ovrebo C."/>
            <person name="Racz N."/>
            <person name="Riley R."/>
            <person name="Savchenko A."/>
            <person name="Shiryaev A."/>
            <person name="Soop K."/>
            <person name="Spirin V."/>
            <person name="Szebenyi C."/>
            <person name="Tomsovsky M."/>
            <person name="Tulloss R.E."/>
            <person name="Uehling J."/>
            <person name="Grigoriev I.V."/>
            <person name="Vagvolgyi C."/>
            <person name="Papp T."/>
            <person name="Martin F.M."/>
            <person name="Miettinen O."/>
            <person name="Hibbett D.S."/>
            <person name="Nagy L.G."/>
        </authorList>
    </citation>
    <scope>NUCLEOTIDE SEQUENCE [LARGE SCALE GENOMIC DNA]</scope>
    <source>
        <strain evidence="1 2">NL-1719</strain>
    </source>
</reference>
<dbReference type="EMBL" id="ML208342">
    <property type="protein sequence ID" value="TFK68856.1"/>
    <property type="molecule type" value="Genomic_DNA"/>
</dbReference>
<sequence length="198" mass="22432">MMPDGDISIENWELSLVPFRVPCYIENEEGEVRNGQSRAGAGERTKRNTPHMKFALQKDDIISIQHQADTLDLGIRFGALDEPLEAERAQLPEKRRNIYAPQGRERMVDPGAVDSNGESRPDDVETSEDHNKKPFGGWGRTFCRFRLSTDVQRAQEALRAKEIAITLTSIESRRDALQEMVEVVGNHGEWLGEWLESA</sequence>
<protein>
    <submittedName>
        <fullName evidence="1">Uncharacterized protein</fullName>
    </submittedName>
</protein>
<accession>A0ACD3AT09</accession>
<dbReference type="Proteomes" id="UP000308600">
    <property type="component" value="Unassembled WGS sequence"/>
</dbReference>
<keyword evidence="2" id="KW-1185">Reference proteome</keyword>
<evidence type="ECO:0000313" key="1">
    <source>
        <dbReference type="EMBL" id="TFK68856.1"/>
    </source>
</evidence>
<gene>
    <name evidence="1" type="ORF">BDN72DRAFT_858082</name>
</gene>